<keyword evidence="6" id="KW-0677">Repeat</keyword>
<evidence type="ECO:0000313" key="15">
    <source>
        <dbReference type="Proteomes" id="UP000663825"/>
    </source>
</evidence>
<keyword evidence="3" id="KW-0637">Prenyltransferase</keyword>
<keyword evidence="4" id="KW-0808">Transferase</keyword>
<gene>
    <name evidence="9" type="ORF">GRG538_LOCUS5001</name>
    <name evidence="12" type="ORF">HFQ381_LOCUS8477</name>
    <name evidence="11" type="ORF">LUA448_LOCUS22661</name>
    <name evidence="14" type="ORF">QYT958_LOCUS5570</name>
    <name evidence="10" type="ORF">TIS948_LOCUS25486</name>
    <name evidence="13" type="ORF">UJA718_LOCUS17350</name>
</gene>
<dbReference type="SUPFAM" id="SSF48239">
    <property type="entry name" value="Terpenoid cyclases/Protein prenyltransferases"/>
    <property type="match status" value="1"/>
</dbReference>
<dbReference type="GO" id="GO:0005953">
    <property type="term" value="C:CAAX-protein geranylgeranyltransferase complex"/>
    <property type="evidence" value="ECO:0007669"/>
    <property type="project" value="TreeGrafter"/>
</dbReference>
<dbReference type="AlphaFoldDB" id="A0A817Y8I9"/>
<dbReference type="Proteomes" id="UP000663872">
    <property type="component" value="Unassembled WGS sequence"/>
</dbReference>
<dbReference type="Proteomes" id="UP000663851">
    <property type="component" value="Unassembled WGS sequence"/>
</dbReference>
<evidence type="ECO:0000313" key="14">
    <source>
        <dbReference type="EMBL" id="CAF4512373.1"/>
    </source>
</evidence>
<evidence type="ECO:0000256" key="1">
    <source>
        <dbReference type="ARBA" id="ARBA00001947"/>
    </source>
</evidence>
<dbReference type="EMBL" id="CAJOBP010002805">
    <property type="protein sequence ID" value="CAF4375025.1"/>
    <property type="molecule type" value="Genomic_DNA"/>
</dbReference>
<reference evidence="10" key="1">
    <citation type="submission" date="2021-02" db="EMBL/GenBank/DDBJ databases">
        <authorList>
            <person name="Nowell W R."/>
        </authorList>
    </citation>
    <scope>NUCLEOTIDE SEQUENCE</scope>
</reference>
<proteinExistence type="inferred from homology"/>
<dbReference type="EMBL" id="CAJNXB010004432">
    <property type="protein sequence ID" value="CAF3375867.1"/>
    <property type="molecule type" value="Genomic_DNA"/>
</dbReference>
<keyword evidence="7" id="KW-0862">Zinc</keyword>
<evidence type="ECO:0000313" key="16">
    <source>
        <dbReference type="Proteomes" id="UP000663873"/>
    </source>
</evidence>
<dbReference type="EMBL" id="CAJNYD010002925">
    <property type="protein sequence ID" value="CAF3461180.1"/>
    <property type="molecule type" value="Genomic_DNA"/>
</dbReference>
<dbReference type="Proteomes" id="UP000663848">
    <property type="component" value="Unassembled WGS sequence"/>
</dbReference>
<dbReference type="PANTHER" id="PTHR11774:SF4">
    <property type="entry name" value="GERANYLGERANYL TRANSFERASE TYPE-1 SUBUNIT BETA"/>
    <property type="match status" value="1"/>
</dbReference>
<dbReference type="Proteomes" id="UP000663825">
    <property type="component" value="Unassembled WGS sequence"/>
</dbReference>
<protein>
    <recommendedName>
        <fullName evidence="8">Prenyltransferase alpha-alpha toroid domain-containing protein</fullName>
    </recommendedName>
</protein>
<evidence type="ECO:0000256" key="7">
    <source>
        <dbReference type="ARBA" id="ARBA00022833"/>
    </source>
</evidence>
<name>A0A817Y8I9_9BILA</name>
<evidence type="ECO:0000313" key="11">
    <source>
        <dbReference type="EMBL" id="CAF3461180.1"/>
    </source>
</evidence>
<evidence type="ECO:0000313" key="9">
    <source>
        <dbReference type="EMBL" id="CAF3345224.1"/>
    </source>
</evidence>
<dbReference type="Pfam" id="PF00432">
    <property type="entry name" value="Prenyltrans"/>
    <property type="match status" value="1"/>
</dbReference>
<dbReference type="InterPro" id="IPR045089">
    <property type="entry name" value="PGGT1B-like"/>
</dbReference>
<dbReference type="EMBL" id="CAJOBO010000425">
    <property type="protein sequence ID" value="CAF4218375.1"/>
    <property type="molecule type" value="Genomic_DNA"/>
</dbReference>
<keyword evidence="16" id="KW-1185">Reference proteome</keyword>
<dbReference type="PANTHER" id="PTHR11774">
    <property type="entry name" value="GERANYLGERANYL TRANSFERASE TYPE BETA SUBUNIT"/>
    <property type="match status" value="1"/>
</dbReference>
<accession>A0A817Y8I9</accession>
<feature type="domain" description="Prenyltransferase alpha-alpha toroid" evidence="8">
    <location>
        <begin position="27"/>
        <end position="339"/>
    </location>
</feature>
<dbReference type="GO" id="GO:0004662">
    <property type="term" value="F:CAAX-protein geranylgeranyltransferase activity"/>
    <property type="evidence" value="ECO:0007669"/>
    <property type="project" value="TreeGrafter"/>
</dbReference>
<evidence type="ECO:0000259" key="8">
    <source>
        <dbReference type="Pfam" id="PF00432"/>
    </source>
</evidence>
<evidence type="ECO:0000256" key="3">
    <source>
        <dbReference type="ARBA" id="ARBA00022602"/>
    </source>
</evidence>
<evidence type="ECO:0000313" key="12">
    <source>
        <dbReference type="EMBL" id="CAF4218375.1"/>
    </source>
</evidence>
<dbReference type="EMBL" id="CAJOBR010000465">
    <property type="protein sequence ID" value="CAF4512373.1"/>
    <property type="molecule type" value="Genomic_DNA"/>
</dbReference>
<evidence type="ECO:0000256" key="2">
    <source>
        <dbReference type="ARBA" id="ARBA00010497"/>
    </source>
</evidence>
<evidence type="ECO:0000256" key="6">
    <source>
        <dbReference type="ARBA" id="ARBA00022737"/>
    </source>
</evidence>
<dbReference type="InterPro" id="IPR001330">
    <property type="entry name" value="Prenyltrans"/>
</dbReference>
<dbReference type="InterPro" id="IPR008930">
    <property type="entry name" value="Terpenoid_cyclase/PrenylTrfase"/>
</dbReference>
<dbReference type="EMBL" id="CAJNYT010000361">
    <property type="protein sequence ID" value="CAF3345224.1"/>
    <property type="molecule type" value="Genomic_DNA"/>
</dbReference>
<dbReference type="Proteomes" id="UP000663833">
    <property type="component" value="Unassembled WGS sequence"/>
</dbReference>
<keyword evidence="5" id="KW-0479">Metal-binding</keyword>
<organism evidence="10 15">
    <name type="scientific">Rotaria socialis</name>
    <dbReference type="NCBI Taxonomy" id="392032"/>
    <lineage>
        <taxon>Eukaryota</taxon>
        <taxon>Metazoa</taxon>
        <taxon>Spiralia</taxon>
        <taxon>Gnathifera</taxon>
        <taxon>Rotifera</taxon>
        <taxon>Eurotatoria</taxon>
        <taxon>Bdelloidea</taxon>
        <taxon>Philodinida</taxon>
        <taxon>Philodinidae</taxon>
        <taxon>Rotaria</taxon>
    </lineage>
</organism>
<dbReference type="GO" id="GO:0046872">
    <property type="term" value="F:metal ion binding"/>
    <property type="evidence" value="ECO:0007669"/>
    <property type="project" value="UniProtKB-KW"/>
</dbReference>
<comment type="cofactor">
    <cofactor evidence="1">
        <name>Zn(2+)</name>
        <dbReference type="ChEBI" id="CHEBI:29105"/>
    </cofactor>
</comment>
<evidence type="ECO:0000313" key="10">
    <source>
        <dbReference type="EMBL" id="CAF3375867.1"/>
    </source>
</evidence>
<evidence type="ECO:0000313" key="13">
    <source>
        <dbReference type="EMBL" id="CAF4375025.1"/>
    </source>
</evidence>
<dbReference type="Gene3D" id="1.50.10.20">
    <property type="match status" value="1"/>
</dbReference>
<evidence type="ECO:0000256" key="5">
    <source>
        <dbReference type="ARBA" id="ARBA00022723"/>
    </source>
</evidence>
<dbReference type="OrthoDB" id="24893at2759"/>
<comment type="caution">
    <text evidence="10">The sequence shown here is derived from an EMBL/GenBank/DDBJ whole genome shotgun (WGS) entry which is preliminary data.</text>
</comment>
<evidence type="ECO:0000256" key="4">
    <source>
        <dbReference type="ARBA" id="ARBA00022679"/>
    </source>
</evidence>
<sequence length="357" mass="39801">MNLLRNQDSSSIDDRKPSSLNDGFKFSLHSKYFSRCLTILPSHTSSLDNSRVTVAFYSIAGLDILRALPLSLPYPATELISWIYSLQSITDSNVCGFRGSSCAISLRTTPNPYDHTHITMTMTALLSLLLLGDNFENVQRDKIASSLARLQLPTGAFLPTVLSTESDLRFVYCACVVAFILNNWSGINKDACTNFILQCQTYEYAFGQVPGAEAHGGSTFCAVAALSLMGRLKDFEHQDDLVRWCLQRQTEGFNGRPSKADDSCYSWWIGATLKLCKKENLINFDENQKFLHATESQETGGFSKLPDSSADPLHSYLSLASLSLIYHENLKPIHPALIISMDSVERLETMLHAKWSR</sequence>
<comment type="similarity">
    <text evidence="2">Belongs to the protein prenyltransferase subunit beta family.</text>
</comment>
<dbReference type="Proteomes" id="UP000663873">
    <property type="component" value="Unassembled WGS sequence"/>
</dbReference>